<dbReference type="InterPro" id="IPR003646">
    <property type="entry name" value="SH3-like_bac-type"/>
</dbReference>
<dbReference type="AlphaFoldDB" id="A0A5B8J5Q4"/>
<gene>
    <name evidence="3" type="ORF">FPZ52_08515</name>
</gene>
<dbReference type="InterPro" id="IPR010466">
    <property type="entry name" value="DUF1058"/>
</dbReference>
<feature type="domain" description="SH3b" evidence="2">
    <location>
        <begin position="37"/>
        <end position="100"/>
    </location>
</feature>
<protein>
    <submittedName>
        <fullName evidence="3">SH3 domain-containing protein</fullName>
    </submittedName>
</protein>
<feature type="domain" description="SH3b" evidence="2">
    <location>
        <begin position="101"/>
        <end position="162"/>
    </location>
</feature>
<dbReference type="KEGG" id="lit:FPZ52_08515"/>
<sequence length="173" mass="18800">MNRRQLCAILGAFICIGTTPSGAAQQSVGPVTNLPIPRFVSLKASNANVRRGPSLNHRVDWVFQHQGMPLIVTGEYGHWRQVRDRDGLGGWVHYAMLSGVRTAIVDVNGAEIHARPATDTPIRATAENGVILRVDECEGGWCQVSADGHKGWMQQGQLWGVLLSDALPEQVAN</sequence>
<keyword evidence="4" id="KW-1185">Reference proteome</keyword>
<dbReference type="EMBL" id="CP042261">
    <property type="protein sequence ID" value="QDY69660.1"/>
    <property type="molecule type" value="Genomic_DNA"/>
</dbReference>
<dbReference type="SMART" id="SM00287">
    <property type="entry name" value="SH3b"/>
    <property type="match status" value="2"/>
</dbReference>
<feature type="chain" id="PRO_5022834682" evidence="1">
    <location>
        <begin position="24"/>
        <end position="173"/>
    </location>
</feature>
<evidence type="ECO:0000259" key="2">
    <source>
        <dbReference type="SMART" id="SM00287"/>
    </source>
</evidence>
<proteinExistence type="predicted"/>
<dbReference type="Proteomes" id="UP000318483">
    <property type="component" value="Chromosome"/>
</dbReference>
<evidence type="ECO:0000256" key="1">
    <source>
        <dbReference type="SAM" id="SignalP"/>
    </source>
</evidence>
<dbReference type="Pfam" id="PF06347">
    <property type="entry name" value="SH3_4"/>
    <property type="match status" value="2"/>
</dbReference>
<evidence type="ECO:0000313" key="4">
    <source>
        <dbReference type="Proteomes" id="UP000318483"/>
    </source>
</evidence>
<dbReference type="RefSeq" id="WP_146365037.1">
    <property type="nucleotide sequence ID" value="NZ_CP042261.1"/>
</dbReference>
<organism evidence="3 4">
    <name type="scientific">Qingshengfaniella alkalisoli</name>
    <dbReference type="NCBI Taxonomy" id="2599296"/>
    <lineage>
        <taxon>Bacteria</taxon>
        <taxon>Pseudomonadati</taxon>
        <taxon>Pseudomonadota</taxon>
        <taxon>Alphaproteobacteria</taxon>
        <taxon>Rhodobacterales</taxon>
        <taxon>Paracoccaceae</taxon>
        <taxon>Qingshengfaniella</taxon>
    </lineage>
</organism>
<evidence type="ECO:0000313" key="3">
    <source>
        <dbReference type="EMBL" id="QDY69660.1"/>
    </source>
</evidence>
<keyword evidence="1" id="KW-0732">Signal</keyword>
<reference evidence="3 4" key="1">
    <citation type="submission" date="2019-07" db="EMBL/GenBank/DDBJ databases">
        <title>Litoreibacter alkalisoli sp. nov., isolated from saline-alkaline soil.</title>
        <authorList>
            <person name="Wang S."/>
            <person name="Xu L."/>
            <person name="Xing Y.-T."/>
            <person name="Sun J.-Q."/>
        </authorList>
    </citation>
    <scope>NUCLEOTIDE SEQUENCE [LARGE SCALE GENOMIC DNA]</scope>
    <source>
        <strain evidence="3 4">LN3S51</strain>
    </source>
</reference>
<accession>A0A5B8J5Q4</accession>
<dbReference type="OrthoDB" id="9810773at2"/>
<dbReference type="Gene3D" id="2.30.30.40">
    <property type="entry name" value="SH3 Domains"/>
    <property type="match status" value="2"/>
</dbReference>
<feature type="signal peptide" evidence="1">
    <location>
        <begin position="1"/>
        <end position="23"/>
    </location>
</feature>
<name>A0A5B8J5Q4_9RHOB</name>